<evidence type="ECO:0000256" key="2">
    <source>
        <dbReference type="ARBA" id="ARBA00004922"/>
    </source>
</evidence>
<dbReference type="Pfam" id="PF00534">
    <property type="entry name" value="Glycos_transf_1"/>
    <property type="match status" value="1"/>
</dbReference>
<dbReference type="EC" id="2.4.1.132" evidence="4"/>
<evidence type="ECO:0000259" key="15">
    <source>
        <dbReference type="Pfam" id="PF00534"/>
    </source>
</evidence>
<dbReference type="PANTHER" id="PTHR45918">
    <property type="entry name" value="ALPHA-1,3/1,6-MANNOSYLTRANSFERASE ALG2"/>
    <property type="match status" value="1"/>
</dbReference>
<dbReference type="GO" id="GO:0004378">
    <property type="term" value="F:GDP-Man:Man(1)GlcNAc(2)-PP-Dol alpha-1,3-mannosyltransferase activity"/>
    <property type="evidence" value="ECO:0007669"/>
    <property type="project" value="UniProtKB-EC"/>
</dbReference>
<evidence type="ECO:0000256" key="4">
    <source>
        <dbReference type="ARBA" id="ARBA00012649"/>
    </source>
</evidence>
<keyword evidence="9" id="KW-0472">Membrane</keyword>
<protein>
    <recommendedName>
        <fullName evidence="10">GDP-Man:Man(1)GlcNAc(2)-PP-Dol alpha-1,3-mannosyltransferase</fullName>
        <ecNumber evidence="4">2.4.1.132</ecNumber>
        <ecNumber evidence="3">2.4.1.257</ecNumber>
    </recommendedName>
    <alternativeName>
        <fullName evidence="12">GDP-Man:Man(1)GlcNAc(2)-PP-dolichol mannosyltransferase</fullName>
    </alternativeName>
    <alternativeName>
        <fullName evidence="11">GDP-Man:Man(2)GlcNAc(2)-PP-Dol alpha-1,6-mannosyltransferase</fullName>
    </alternativeName>
</protein>
<dbReference type="EMBL" id="MGFK01000018">
    <property type="protein sequence ID" value="OGM04181.1"/>
    <property type="molecule type" value="Genomic_DNA"/>
</dbReference>
<feature type="domain" description="Glycosyl transferase family 1" evidence="15">
    <location>
        <begin position="203"/>
        <end position="361"/>
    </location>
</feature>
<evidence type="ECO:0000256" key="14">
    <source>
        <dbReference type="ARBA" id="ARBA00045104"/>
    </source>
</evidence>
<evidence type="ECO:0000256" key="7">
    <source>
        <dbReference type="ARBA" id="ARBA00022824"/>
    </source>
</evidence>
<dbReference type="AlphaFoldDB" id="A0A1F7WMV3"/>
<evidence type="ECO:0000313" key="18">
    <source>
        <dbReference type="Proteomes" id="UP000177091"/>
    </source>
</evidence>
<dbReference type="Pfam" id="PF13439">
    <property type="entry name" value="Glyco_transf_4"/>
    <property type="match status" value="1"/>
</dbReference>
<gene>
    <name evidence="17" type="ORF">A2112_00235</name>
</gene>
<accession>A0A1F7WMV3</accession>
<evidence type="ECO:0000313" key="17">
    <source>
        <dbReference type="EMBL" id="OGM04181.1"/>
    </source>
</evidence>
<comment type="catalytic activity">
    <reaction evidence="13">
        <text>a beta-D-Man-(1-&gt;4)-beta-D-GlcNAc-(1-&gt;4)-alpha-D-GlcNAc-diphospho-di-trans,poly-cis-dolichol + GDP-alpha-D-mannose = an alpha-D-Man-(1-&gt;3)-beta-D-Man-(1-&gt;4)-beta-D-GlcNAc-(1-&gt;4)-alpha-D-GlcNAc-diphospho-di-trans,poly-cis-dolichol + GDP + H(+)</text>
        <dbReference type="Rhea" id="RHEA:29515"/>
        <dbReference type="Rhea" id="RHEA-COMP:19511"/>
        <dbReference type="Rhea" id="RHEA-COMP:19513"/>
        <dbReference type="ChEBI" id="CHEBI:15378"/>
        <dbReference type="ChEBI" id="CHEBI:57527"/>
        <dbReference type="ChEBI" id="CHEBI:58189"/>
        <dbReference type="ChEBI" id="CHEBI:58472"/>
        <dbReference type="ChEBI" id="CHEBI:132510"/>
        <dbReference type="EC" id="2.4.1.132"/>
    </reaction>
    <physiologicalReaction direction="left-to-right" evidence="13">
        <dbReference type="Rhea" id="RHEA:29516"/>
    </physiologicalReaction>
</comment>
<comment type="catalytic activity">
    <reaction evidence="14">
        <text>an alpha-D-Man-(1-&gt;3)-beta-D-Man-(1-&gt;4)-beta-D-GlcNAc-(1-&gt;4)-alpha-D-GlcNAc-diphospho-di-trans,poly-cis-dolichol + GDP-alpha-D-mannose = an alpha-D-Man-(1-&gt;3)-[alpha-D-Man-(1-&gt;6)]-beta-D-Man-(1-&gt;4)-beta-D-GlcNAc-(1-&gt;4)-alpha-D-GlcNAc-diphospho-di-trans,poly-cis-dolichol + GDP + H(+)</text>
        <dbReference type="Rhea" id="RHEA:29519"/>
        <dbReference type="Rhea" id="RHEA-COMP:19513"/>
        <dbReference type="Rhea" id="RHEA-COMP:19515"/>
        <dbReference type="ChEBI" id="CHEBI:15378"/>
        <dbReference type="ChEBI" id="CHEBI:57527"/>
        <dbReference type="ChEBI" id="CHEBI:58189"/>
        <dbReference type="ChEBI" id="CHEBI:132510"/>
        <dbReference type="ChEBI" id="CHEBI:132511"/>
        <dbReference type="EC" id="2.4.1.257"/>
    </reaction>
    <physiologicalReaction direction="left-to-right" evidence="14">
        <dbReference type="Rhea" id="RHEA:29520"/>
    </physiologicalReaction>
</comment>
<evidence type="ECO:0000256" key="12">
    <source>
        <dbReference type="ARBA" id="ARBA00032874"/>
    </source>
</evidence>
<evidence type="ECO:0000256" key="5">
    <source>
        <dbReference type="ARBA" id="ARBA00022679"/>
    </source>
</evidence>
<dbReference type="InterPro" id="IPR001296">
    <property type="entry name" value="Glyco_trans_1"/>
</dbReference>
<keyword evidence="7" id="KW-0256">Endoplasmic reticulum</keyword>
<dbReference type="SUPFAM" id="SSF53756">
    <property type="entry name" value="UDP-Glycosyltransferase/glycogen phosphorylase"/>
    <property type="match status" value="1"/>
</dbReference>
<dbReference type="PANTHER" id="PTHR45918:SF1">
    <property type="entry name" value="ALPHA-1,3_1,6-MANNOSYLTRANSFERASE ALG2"/>
    <property type="match status" value="1"/>
</dbReference>
<keyword evidence="5" id="KW-0808">Transferase</keyword>
<dbReference type="Gene3D" id="3.40.50.2000">
    <property type="entry name" value="Glycogen Phosphorylase B"/>
    <property type="match status" value="2"/>
</dbReference>
<reference evidence="17 18" key="1">
    <citation type="journal article" date="2016" name="Nat. Commun.">
        <title>Thousands of microbial genomes shed light on interconnected biogeochemical processes in an aquifer system.</title>
        <authorList>
            <person name="Anantharaman K."/>
            <person name="Brown C.T."/>
            <person name="Hug L.A."/>
            <person name="Sharon I."/>
            <person name="Castelle C.J."/>
            <person name="Probst A.J."/>
            <person name="Thomas B.C."/>
            <person name="Singh A."/>
            <person name="Wilkins M.J."/>
            <person name="Karaoz U."/>
            <person name="Brodie E.L."/>
            <person name="Williams K.H."/>
            <person name="Hubbard S.S."/>
            <person name="Banfield J.F."/>
        </authorList>
    </citation>
    <scope>NUCLEOTIDE SEQUENCE [LARGE SCALE GENOMIC DNA]</scope>
</reference>
<evidence type="ECO:0000256" key="8">
    <source>
        <dbReference type="ARBA" id="ARBA00022989"/>
    </source>
</evidence>
<dbReference type="EC" id="2.4.1.257" evidence="3"/>
<evidence type="ECO:0000259" key="16">
    <source>
        <dbReference type="Pfam" id="PF13439"/>
    </source>
</evidence>
<evidence type="ECO:0000256" key="1">
    <source>
        <dbReference type="ARBA" id="ARBA00004586"/>
    </source>
</evidence>
<sequence length="385" mass="44831">MKVAIYYPWVYLTSGVERVILEIVKRGKHDYTIFTNHFDRRNTYPAFTKLKVKELSRIPVERDILSVAKAAWIIAAQKVDLSDFDALLVHSDGLGDLFLIRNANIRAFCFCHTPLRPVFDSHYRKRALSTRSGFERFKFLFFSYIFKKIDQILWRKYSYVFFNSKETLKRAKEGGLISPKQGKIEVLYPAVDWEHYKPTWVYKPFFLIPGRVMWAKNIKLGICAFIKFKNTSKHFRDFKLVIAGQVDRKSRIYLEELKEMVGERRDIEFVVSPSDKNLRTLYASCRAVLVTSFNEDFGLTLLEGNAWGKPAVAIARGGPKESQINGKTGYLVPEDEDEIAKKLTMLARHKELARKLGRYAHNNSKKYSWRDFVARIEEVLADRAI</sequence>
<dbReference type="Proteomes" id="UP000177091">
    <property type="component" value="Unassembled WGS sequence"/>
</dbReference>
<dbReference type="InterPro" id="IPR027054">
    <property type="entry name" value="ALG2"/>
</dbReference>
<organism evidence="17 18">
    <name type="scientific">Candidatus Woesebacteria bacterium GWA1_42_12</name>
    <dbReference type="NCBI Taxonomy" id="1802472"/>
    <lineage>
        <taxon>Bacteria</taxon>
        <taxon>Candidatus Woeseibacteriota</taxon>
    </lineage>
</organism>
<evidence type="ECO:0000256" key="3">
    <source>
        <dbReference type="ARBA" id="ARBA00011969"/>
    </source>
</evidence>
<evidence type="ECO:0000256" key="9">
    <source>
        <dbReference type="ARBA" id="ARBA00023136"/>
    </source>
</evidence>
<keyword evidence="8" id="KW-1133">Transmembrane helix</keyword>
<dbReference type="GO" id="GO:0102704">
    <property type="term" value="F:GDP-Man:Man(2)GlcNAc(2)-PP-Dol alpha-1,6-mannosyltransferase activity"/>
    <property type="evidence" value="ECO:0007669"/>
    <property type="project" value="UniProtKB-EC"/>
</dbReference>
<name>A0A1F7WMV3_9BACT</name>
<comment type="pathway">
    <text evidence="2">Protein modification; protein glycosylation.</text>
</comment>
<comment type="subcellular location">
    <subcellularLocation>
        <location evidence="1">Endoplasmic reticulum membrane</location>
    </subcellularLocation>
</comment>
<evidence type="ECO:0000256" key="11">
    <source>
        <dbReference type="ARBA" id="ARBA00032333"/>
    </source>
</evidence>
<evidence type="ECO:0000256" key="13">
    <source>
        <dbReference type="ARBA" id="ARBA00045103"/>
    </source>
</evidence>
<keyword evidence="6" id="KW-0812">Transmembrane</keyword>
<comment type="caution">
    <text evidence="17">The sequence shown here is derived from an EMBL/GenBank/DDBJ whole genome shotgun (WGS) entry which is preliminary data.</text>
</comment>
<proteinExistence type="predicted"/>
<evidence type="ECO:0000256" key="6">
    <source>
        <dbReference type="ARBA" id="ARBA00022692"/>
    </source>
</evidence>
<dbReference type="InterPro" id="IPR028098">
    <property type="entry name" value="Glyco_trans_4-like_N"/>
</dbReference>
<evidence type="ECO:0000256" key="10">
    <source>
        <dbReference type="ARBA" id="ARBA00032047"/>
    </source>
</evidence>
<feature type="domain" description="Glycosyltransferase subfamily 4-like N-terminal" evidence="16">
    <location>
        <begin position="14"/>
        <end position="192"/>
    </location>
</feature>